<dbReference type="Proteomes" id="UP000001823">
    <property type="component" value="Chromosome"/>
</dbReference>
<dbReference type="KEGG" id="cpf:CPF_0828"/>
<protein>
    <submittedName>
        <fullName evidence="2">Uncharacterized protein</fullName>
    </submittedName>
</protein>
<keyword evidence="1" id="KW-1133">Transmembrane helix</keyword>
<dbReference type="AlphaFoldDB" id="A0A0H2YRK0"/>
<gene>
    <name evidence="2" type="ordered locus">CPF_0828</name>
</gene>
<proteinExistence type="predicted"/>
<keyword evidence="3" id="KW-1185">Reference proteome</keyword>
<evidence type="ECO:0000313" key="2">
    <source>
        <dbReference type="EMBL" id="ABG83636.1"/>
    </source>
</evidence>
<keyword evidence="1" id="KW-0472">Membrane</keyword>
<evidence type="ECO:0000256" key="1">
    <source>
        <dbReference type="SAM" id="Phobius"/>
    </source>
</evidence>
<dbReference type="HOGENOM" id="CLU_3151335_0_0_9"/>
<organism evidence="2 3">
    <name type="scientific">Clostridium perfringens (strain ATCC 13124 / DSM 756 / JCM 1290 / NCIMB 6125 / NCTC 8237 / Type A)</name>
    <dbReference type="NCBI Taxonomy" id="195103"/>
    <lineage>
        <taxon>Bacteria</taxon>
        <taxon>Bacillati</taxon>
        <taxon>Bacillota</taxon>
        <taxon>Clostridia</taxon>
        <taxon>Eubacteriales</taxon>
        <taxon>Clostridiaceae</taxon>
        <taxon>Clostridium</taxon>
    </lineage>
</organism>
<accession>A0A0H2YRK0</accession>
<keyword evidence="1" id="KW-0812">Transmembrane</keyword>
<reference evidence="2 3" key="1">
    <citation type="journal article" date="2006" name="Genome Res.">
        <title>Skewed genomic variability in strains of the toxigenic bacterial pathogen, Clostridium perfringens.</title>
        <authorList>
            <person name="Myers G.S."/>
            <person name="Rasko D.A."/>
            <person name="Cheung J.K."/>
            <person name="Ravel J."/>
            <person name="Seshadri R."/>
            <person name="Deboy R.T."/>
            <person name="Ren Q."/>
            <person name="Varga J."/>
            <person name="Awad M.M."/>
            <person name="Brinkac L.M."/>
            <person name="Daugherty S.C."/>
            <person name="Haft D.H."/>
            <person name="Dodson R.J."/>
            <person name="Madupu R."/>
            <person name="Nelson W.C."/>
            <person name="Rosovitz M.J."/>
            <person name="Sullivan S.A."/>
            <person name="Khouri H."/>
            <person name="Dimitrov G.I."/>
            <person name="Watkins K.L."/>
            <person name="Mulligan S."/>
            <person name="Benton J."/>
            <person name="Radune D."/>
            <person name="Fisher D.J."/>
            <person name="Atkins H.S."/>
            <person name="Hiscox T."/>
            <person name="Jost B.H."/>
            <person name="Billington S.J."/>
            <person name="Songer J.G."/>
            <person name="McClane B.A."/>
            <person name="Titball R.W."/>
            <person name="Rood J.I."/>
            <person name="Melville S.B."/>
            <person name="Paulsen I.T."/>
        </authorList>
    </citation>
    <scope>NUCLEOTIDE SEQUENCE [LARGE SCALE GENOMIC DNA]</scope>
    <source>
        <strain evidence="3">ATCC 13124 / DSM 756 / JCM 1290 / NCIMB 6125 / NCTC 8237 / S 107 / Type A</strain>
    </source>
</reference>
<evidence type="ECO:0000313" key="3">
    <source>
        <dbReference type="Proteomes" id="UP000001823"/>
    </source>
</evidence>
<dbReference type="EMBL" id="CP000246">
    <property type="protein sequence ID" value="ABG83636.1"/>
    <property type="molecule type" value="Genomic_DNA"/>
</dbReference>
<sequence>MYNVNRFYFIFLVIIFLKFIVNLYGIAMVLKINLDRVKERVKKYSLIN</sequence>
<dbReference type="STRING" id="195103.CPF_0828"/>
<dbReference type="PaxDb" id="195103-CPF_0828"/>
<name>A0A0H2YRK0_CLOP1</name>
<feature type="transmembrane region" description="Helical" evidence="1">
    <location>
        <begin position="6"/>
        <end position="30"/>
    </location>
</feature>